<keyword evidence="2" id="KW-1185">Reference proteome</keyword>
<sequence>MRFGTGDYQQCHHLDSSTLWPFQYKDVIARLYARKDYPKHAPNTVVPEYSCSMHAKYACLHDAMVLQHGLVTTHFVAWVDIGYYRDLTNSNISYCIVPPKDFNETKVLYNQVYMPNFNLSPRDIFYHNHVWVGGGMFIATREVMLRLCDEYKRAATFLLLERNLSSTDQQTLYASMTTEGKRDVRLTVDIAVLPGTHGWFQLGNSLLRPV</sequence>
<protein>
    <submittedName>
        <fullName evidence="1">Uncharacterized protein</fullName>
    </submittedName>
</protein>
<dbReference type="InterPro" id="IPR011735">
    <property type="entry name" value="WlaTC/HtrL_glycosyltransf"/>
</dbReference>
<gene>
    <name evidence="1" type="ORF">C0Q70_03537</name>
</gene>
<dbReference type="AlphaFoldDB" id="A0A2T7PSZ7"/>
<dbReference type="Proteomes" id="UP000245119">
    <property type="component" value="Linkage Group LG2"/>
</dbReference>
<dbReference type="Pfam" id="PF09612">
    <property type="entry name" value="HtrL_YibB"/>
    <property type="match status" value="1"/>
</dbReference>
<dbReference type="OrthoDB" id="411632at2759"/>
<name>A0A2T7PSZ7_POMCA</name>
<dbReference type="EMBL" id="PZQS01000002">
    <property type="protein sequence ID" value="PVD36552.1"/>
    <property type="molecule type" value="Genomic_DNA"/>
</dbReference>
<comment type="caution">
    <text evidence="1">The sequence shown here is derived from an EMBL/GenBank/DDBJ whole genome shotgun (WGS) entry which is preliminary data.</text>
</comment>
<accession>A0A2T7PSZ7</accession>
<organism evidence="1 2">
    <name type="scientific">Pomacea canaliculata</name>
    <name type="common">Golden apple snail</name>
    <dbReference type="NCBI Taxonomy" id="400727"/>
    <lineage>
        <taxon>Eukaryota</taxon>
        <taxon>Metazoa</taxon>
        <taxon>Spiralia</taxon>
        <taxon>Lophotrochozoa</taxon>
        <taxon>Mollusca</taxon>
        <taxon>Gastropoda</taxon>
        <taxon>Caenogastropoda</taxon>
        <taxon>Architaenioglossa</taxon>
        <taxon>Ampullarioidea</taxon>
        <taxon>Ampullariidae</taxon>
        <taxon>Pomacea</taxon>
    </lineage>
</organism>
<proteinExistence type="predicted"/>
<evidence type="ECO:0000313" key="2">
    <source>
        <dbReference type="Proteomes" id="UP000245119"/>
    </source>
</evidence>
<reference evidence="1 2" key="1">
    <citation type="submission" date="2018-04" db="EMBL/GenBank/DDBJ databases">
        <title>The genome of golden apple snail Pomacea canaliculata provides insight into stress tolerance and invasive adaptation.</title>
        <authorList>
            <person name="Liu C."/>
            <person name="Liu B."/>
            <person name="Ren Y."/>
            <person name="Zhang Y."/>
            <person name="Wang H."/>
            <person name="Li S."/>
            <person name="Jiang F."/>
            <person name="Yin L."/>
            <person name="Zhang G."/>
            <person name="Qian W."/>
            <person name="Fan W."/>
        </authorList>
    </citation>
    <scope>NUCLEOTIDE SEQUENCE [LARGE SCALE GENOMIC DNA]</scope>
    <source>
        <strain evidence="1">SZHN2017</strain>
        <tissue evidence="1">Muscle</tissue>
    </source>
</reference>
<evidence type="ECO:0000313" key="1">
    <source>
        <dbReference type="EMBL" id="PVD36552.1"/>
    </source>
</evidence>